<dbReference type="InterPro" id="IPR003439">
    <property type="entry name" value="ABC_transporter-like_ATP-bd"/>
</dbReference>
<protein>
    <submittedName>
        <fullName evidence="11">Sugar ABC transporter ATP-binding protein</fullName>
    </submittedName>
</protein>
<dbReference type="AlphaFoldDB" id="A0A949NBE3"/>
<name>A0A949NBE3_9FIRM</name>
<keyword evidence="12" id="KW-1185">Reference proteome</keyword>
<comment type="subcellular location">
    <subcellularLocation>
        <location evidence="1">Cell membrane</location>
        <topology evidence="1">Peripheral membrane protein</topology>
    </subcellularLocation>
</comment>
<keyword evidence="6" id="KW-0547">Nucleotide-binding</keyword>
<dbReference type="CDD" id="cd03215">
    <property type="entry name" value="ABC_Carb_Monos_II"/>
    <property type="match status" value="1"/>
</dbReference>
<dbReference type="SMART" id="SM00382">
    <property type="entry name" value="AAA"/>
    <property type="match status" value="2"/>
</dbReference>
<dbReference type="PANTHER" id="PTHR43790:SF3">
    <property type="entry name" value="D-ALLOSE IMPORT ATP-BINDING PROTEIN ALSA-RELATED"/>
    <property type="match status" value="1"/>
</dbReference>
<keyword evidence="2" id="KW-0813">Transport</keyword>
<keyword evidence="8" id="KW-1278">Translocase</keyword>
<dbReference type="PROSITE" id="PS50893">
    <property type="entry name" value="ABC_TRANSPORTER_2"/>
    <property type="match status" value="2"/>
</dbReference>
<organism evidence="11 12">
    <name type="scientific">Diplocloster agilis</name>
    <dbReference type="NCBI Taxonomy" id="2850323"/>
    <lineage>
        <taxon>Bacteria</taxon>
        <taxon>Bacillati</taxon>
        <taxon>Bacillota</taxon>
        <taxon>Clostridia</taxon>
        <taxon>Lachnospirales</taxon>
        <taxon>Lachnospiraceae</taxon>
        <taxon>Diplocloster</taxon>
    </lineage>
</organism>
<evidence type="ECO:0000256" key="3">
    <source>
        <dbReference type="ARBA" id="ARBA00022475"/>
    </source>
</evidence>
<dbReference type="Gene3D" id="3.40.50.300">
    <property type="entry name" value="P-loop containing nucleotide triphosphate hydrolases"/>
    <property type="match status" value="2"/>
</dbReference>
<keyword evidence="9" id="KW-0472">Membrane</keyword>
<evidence type="ECO:0000256" key="8">
    <source>
        <dbReference type="ARBA" id="ARBA00022967"/>
    </source>
</evidence>
<evidence type="ECO:0000256" key="1">
    <source>
        <dbReference type="ARBA" id="ARBA00004202"/>
    </source>
</evidence>
<dbReference type="InterPro" id="IPR003593">
    <property type="entry name" value="AAA+_ATPase"/>
</dbReference>
<reference evidence="11" key="1">
    <citation type="submission" date="2021-06" db="EMBL/GenBank/DDBJ databases">
        <title>Description of novel taxa of the family Lachnospiraceae.</title>
        <authorList>
            <person name="Chaplin A.V."/>
            <person name="Sokolova S.R."/>
            <person name="Pikina A.P."/>
            <person name="Korzhanova M."/>
            <person name="Belova V."/>
            <person name="Korostin D."/>
            <person name="Efimov B.A."/>
        </authorList>
    </citation>
    <scope>NUCLEOTIDE SEQUENCE</scope>
    <source>
        <strain evidence="11">ASD5720</strain>
    </source>
</reference>
<evidence type="ECO:0000256" key="6">
    <source>
        <dbReference type="ARBA" id="ARBA00022741"/>
    </source>
</evidence>
<keyword evidence="4" id="KW-0762">Sugar transport</keyword>
<proteinExistence type="predicted"/>
<dbReference type="FunFam" id="3.40.50.300:FF:000127">
    <property type="entry name" value="Ribose import ATP-binding protein RbsA"/>
    <property type="match status" value="1"/>
</dbReference>
<dbReference type="Proteomes" id="UP000712157">
    <property type="component" value="Unassembled WGS sequence"/>
</dbReference>
<feature type="domain" description="ABC transporter" evidence="10">
    <location>
        <begin position="5"/>
        <end position="241"/>
    </location>
</feature>
<dbReference type="PROSITE" id="PS00211">
    <property type="entry name" value="ABC_TRANSPORTER_1"/>
    <property type="match status" value="1"/>
</dbReference>
<dbReference type="GO" id="GO:0005886">
    <property type="term" value="C:plasma membrane"/>
    <property type="evidence" value="ECO:0007669"/>
    <property type="project" value="UniProtKB-SubCell"/>
</dbReference>
<comment type="caution">
    <text evidence="11">The sequence shown here is derived from an EMBL/GenBank/DDBJ whole genome shotgun (WGS) entry which is preliminary data.</text>
</comment>
<dbReference type="InterPro" id="IPR050107">
    <property type="entry name" value="ABC_carbohydrate_import_ATPase"/>
</dbReference>
<dbReference type="GO" id="GO:0005524">
    <property type="term" value="F:ATP binding"/>
    <property type="evidence" value="ECO:0007669"/>
    <property type="project" value="UniProtKB-KW"/>
</dbReference>
<evidence type="ECO:0000256" key="2">
    <source>
        <dbReference type="ARBA" id="ARBA00022448"/>
    </source>
</evidence>
<feature type="domain" description="ABC transporter" evidence="10">
    <location>
        <begin position="253"/>
        <end position="498"/>
    </location>
</feature>
<keyword evidence="3" id="KW-1003">Cell membrane</keyword>
<dbReference type="PANTHER" id="PTHR43790">
    <property type="entry name" value="CARBOHYDRATE TRANSPORT ATP-BINDING PROTEIN MG119-RELATED"/>
    <property type="match status" value="1"/>
</dbReference>
<dbReference type="InterPro" id="IPR027417">
    <property type="entry name" value="P-loop_NTPase"/>
</dbReference>
<evidence type="ECO:0000259" key="10">
    <source>
        <dbReference type="PROSITE" id="PS50893"/>
    </source>
</evidence>
<evidence type="ECO:0000256" key="4">
    <source>
        <dbReference type="ARBA" id="ARBA00022597"/>
    </source>
</evidence>
<dbReference type="EMBL" id="JAHQCW010000021">
    <property type="protein sequence ID" value="MBU9737492.1"/>
    <property type="molecule type" value="Genomic_DNA"/>
</dbReference>
<sequence>MDDVLRVEHIVKTYPGVKAVSDVSFSLKRGEVLALLGENGAGKSTVTKIICGAVKPDSGTVYIEGEPQDFSSPSEAMAKGVGMVYQELSMVGNMSVAENIFMNRQPVSKSGAIRWKQLYAETNELLRKFEIDVDPGTLVKNLSVGTCQLLEILKAISMKPRVIILDEPTSSLTETETELMFKTVRMLKREGVSFIYISHKLSEIFALADCAVVMRDGQYIGRKNVAETTENEIVTMMVGREIKDVYGEAGKPLDTKEPLYFEVKNLTCSGMYENVSFGVRKGEILGISGLIGAGRTELALGVIGAHRTDKGEVLLNGKKIQIHSPSDAIANKIAYLTEDRKGLGLYLNLPIKANLVAAMLRKFAPKGLMRESLIQKNAKQQKEKYSIATPSVQQTVGNLSGGNQQKVLIAMWMGIDPDVIIFDEPTRGVDVGAKAEIYQIIKQYARQGKCVIIISSEMPELIGMSDEILIMHNGRVNGLIKRAEFSEDNIIKYVTGIQKQEEYKE</sequence>
<dbReference type="Pfam" id="PF00005">
    <property type="entry name" value="ABC_tran"/>
    <property type="match status" value="2"/>
</dbReference>
<keyword evidence="5" id="KW-0677">Repeat</keyword>
<dbReference type="RefSeq" id="WP_238722015.1">
    <property type="nucleotide sequence ID" value="NZ_JAHQCW010000021.1"/>
</dbReference>
<dbReference type="CDD" id="cd03216">
    <property type="entry name" value="ABC_Carb_Monos_I"/>
    <property type="match status" value="1"/>
</dbReference>
<accession>A0A949NBE3</accession>
<evidence type="ECO:0000256" key="7">
    <source>
        <dbReference type="ARBA" id="ARBA00022840"/>
    </source>
</evidence>
<evidence type="ECO:0000313" key="11">
    <source>
        <dbReference type="EMBL" id="MBU9737492.1"/>
    </source>
</evidence>
<dbReference type="InterPro" id="IPR017871">
    <property type="entry name" value="ABC_transporter-like_CS"/>
</dbReference>
<keyword evidence="7 11" id="KW-0067">ATP-binding</keyword>
<evidence type="ECO:0000256" key="9">
    <source>
        <dbReference type="ARBA" id="ARBA00023136"/>
    </source>
</evidence>
<gene>
    <name evidence="11" type="ORF">KTH89_13160</name>
</gene>
<evidence type="ECO:0000313" key="12">
    <source>
        <dbReference type="Proteomes" id="UP000712157"/>
    </source>
</evidence>
<evidence type="ECO:0000256" key="5">
    <source>
        <dbReference type="ARBA" id="ARBA00022737"/>
    </source>
</evidence>
<dbReference type="GO" id="GO:0016887">
    <property type="term" value="F:ATP hydrolysis activity"/>
    <property type="evidence" value="ECO:0007669"/>
    <property type="project" value="InterPro"/>
</dbReference>
<dbReference type="SUPFAM" id="SSF52540">
    <property type="entry name" value="P-loop containing nucleoside triphosphate hydrolases"/>
    <property type="match status" value="2"/>
</dbReference>